<keyword evidence="1" id="KW-0732">Signal</keyword>
<dbReference type="EMBL" id="JBICBT010000985">
    <property type="protein sequence ID" value="KAL3089427.1"/>
    <property type="molecule type" value="Genomic_DNA"/>
</dbReference>
<sequence>MPLILAAIIFCQCFLDKTTTTIASTAYEWDLTNSAKNVGTFAKFVNDIYTIYDPEDFRKRIVFNLTLVKYASEIAKFRVLNPTKIAKDVVAECQPNLDVVMELCPYQEFVGFLHYDEELGHQIANAYNQNIFCAEKRIAKTVVDQILQLTFSFAIRILLCVIYDTYFADFDDVGGWQLDTLLSAFQILSTERGTAENG</sequence>
<evidence type="ECO:0000256" key="1">
    <source>
        <dbReference type="SAM" id="SignalP"/>
    </source>
</evidence>
<comment type="caution">
    <text evidence="2">The sequence shown here is derived from an EMBL/GenBank/DDBJ whole genome shotgun (WGS) entry which is preliminary data.</text>
</comment>
<gene>
    <name evidence="2" type="ORF">niasHT_027797</name>
</gene>
<keyword evidence="3" id="KW-1185">Reference proteome</keyword>
<dbReference type="Proteomes" id="UP001620626">
    <property type="component" value="Unassembled WGS sequence"/>
</dbReference>
<accession>A0ABD2JFQ6</accession>
<protein>
    <submittedName>
        <fullName evidence="2">Uncharacterized protein</fullName>
    </submittedName>
</protein>
<evidence type="ECO:0000313" key="2">
    <source>
        <dbReference type="EMBL" id="KAL3089427.1"/>
    </source>
</evidence>
<feature type="chain" id="PRO_5044872896" evidence="1">
    <location>
        <begin position="21"/>
        <end position="198"/>
    </location>
</feature>
<name>A0ABD2JFQ6_9BILA</name>
<reference evidence="2 3" key="1">
    <citation type="submission" date="2024-10" db="EMBL/GenBank/DDBJ databases">
        <authorList>
            <person name="Kim D."/>
        </authorList>
    </citation>
    <scope>NUCLEOTIDE SEQUENCE [LARGE SCALE GENOMIC DNA]</scope>
    <source>
        <strain evidence="2">BH-2024</strain>
    </source>
</reference>
<evidence type="ECO:0000313" key="3">
    <source>
        <dbReference type="Proteomes" id="UP001620626"/>
    </source>
</evidence>
<proteinExistence type="predicted"/>
<feature type="signal peptide" evidence="1">
    <location>
        <begin position="1"/>
        <end position="20"/>
    </location>
</feature>
<dbReference type="AlphaFoldDB" id="A0ABD2JFQ6"/>
<organism evidence="2 3">
    <name type="scientific">Heterodera trifolii</name>
    <dbReference type="NCBI Taxonomy" id="157864"/>
    <lineage>
        <taxon>Eukaryota</taxon>
        <taxon>Metazoa</taxon>
        <taxon>Ecdysozoa</taxon>
        <taxon>Nematoda</taxon>
        <taxon>Chromadorea</taxon>
        <taxon>Rhabditida</taxon>
        <taxon>Tylenchina</taxon>
        <taxon>Tylenchomorpha</taxon>
        <taxon>Tylenchoidea</taxon>
        <taxon>Heteroderidae</taxon>
        <taxon>Heteroderinae</taxon>
        <taxon>Heterodera</taxon>
    </lineage>
</organism>